<dbReference type="InterPro" id="IPR011257">
    <property type="entry name" value="DNA_glycosylase"/>
</dbReference>
<proteinExistence type="inferred from homology"/>
<dbReference type="CDD" id="cd00056">
    <property type="entry name" value="ENDO3c"/>
    <property type="match status" value="1"/>
</dbReference>
<gene>
    <name evidence="7" type="primary">alkA</name>
    <name evidence="7" type="ORF">SV7mr_17190</name>
</gene>
<dbReference type="Pfam" id="PF00730">
    <property type="entry name" value="HhH-GPD"/>
    <property type="match status" value="1"/>
</dbReference>
<evidence type="ECO:0000256" key="1">
    <source>
        <dbReference type="ARBA" id="ARBA00000086"/>
    </source>
</evidence>
<dbReference type="Gene3D" id="1.10.340.30">
    <property type="entry name" value="Hypothetical protein, domain 2"/>
    <property type="match status" value="1"/>
</dbReference>
<dbReference type="Gene3D" id="1.10.1670.40">
    <property type="match status" value="1"/>
</dbReference>
<dbReference type="SMART" id="SM00478">
    <property type="entry name" value="ENDO3c"/>
    <property type="match status" value="1"/>
</dbReference>
<accession>A0A517SSW1</accession>
<evidence type="ECO:0000256" key="2">
    <source>
        <dbReference type="ARBA" id="ARBA00010817"/>
    </source>
</evidence>
<dbReference type="GO" id="GO:0006307">
    <property type="term" value="P:DNA alkylation repair"/>
    <property type="evidence" value="ECO:0007669"/>
    <property type="project" value="TreeGrafter"/>
</dbReference>
<keyword evidence="5" id="KW-0234">DNA repair</keyword>
<dbReference type="GO" id="GO:0043916">
    <property type="term" value="F:DNA-7-methylguanine glycosylase activity"/>
    <property type="evidence" value="ECO:0007669"/>
    <property type="project" value="TreeGrafter"/>
</dbReference>
<dbReference type="PROSITE" id="PS00516">
    <property type="entry name" value="ALKYLBASE_DNA_GLYCOS"/>
    <property type="match status" value="1"/>
</dbReference>
<dbReference type="EMBL" id="CP036272">
    <property type="protein sequence ID" value="QDT59212.1"/>
    <property type="molecule type" value="Genomic_DNA"/>
</dbReference>
<dbReference type="GO" id="GO:0005737">
    <property type="term" value="C:cytoplasm"/>
    <property type="evidence" value="ECO:0007669"/>
    <property type="project" value="TreeGrafter"/>
</dbReference>
<dbReference type="PANTHER" id="PTHR43003:SF5">
    <property type="entry name" value="DNA-3-METHYLADENINE GLYCOSYLASE"/>
    <property type="match status" value="1"/>
</dbReference>
<evidence type="ECO:0000313" key="7">
    <source>
        <dbReference type="EMBL" id="QDT59212.1"/>
    </source>
</evidence>
<name>A0A517SSW1_9BACT</name>
<dbReference type="SUPFAM" id="SSF48150">
    <property type="entry name" value="DNA-glycosylase"/>
    <property type="match status" value="1"/>
</dbReference>
<keyword evidence="8" id="KW-1185">Reference proteome</keyword>
<evidence type="ECO:0000256" key="5">
    <source>
        <dbReference type="ARBA" id="ARBA00023204"/>
    </source>
</evidence>
<feature type="domain" description="HhH-GPD" evidence="6">
    <location>
        <begin position="29"/>
        <end position="188"/>
    </location>
</feature>
<dbReference type="Proteomes" id="UP000315003">
    <property type="component" value="Chromosome"/>
</dbReference>
<dbReference type="OrthoDB" id="9785929at2"/>
<evidence type="ECO:0000256" key="4">
    <source>
        <dbReference type="ARBA" id="ARBA00022763"/>
    </source>
</evidence>
<dbReference type="InterPro" id="IPR051912">
    <property type="entry name" value="Alkylbase_DNA_Glycosylase/TA"/>
</dbReference>
<comment type="catalytic activity">
    <reaction evidence="1">
        <text>Hydrolysis of alkylated DNA, releasing 3-methyladenine, 3-methylguanine, 7-methylguanine and 7-methyladenine.</text>
        <dbReference type="EC" id="3.2.2.21"/>
    </reaction>
</comment>
<dbReference type="GO" id="GO:0008725">
    <property type="term" value="F:DNA-3-methyladenine glycosylase activity"/>
    <property type="evidence" value="ECO:0007669"/>
    <property type="project" value="TreeGrafter"/>
</dbReference>
<dbReference type="InterPro" id="IPR003265">
    <property type="entry name" value="HhH-GPD_domain"/>
</dbReference>
<sequence length="194" mass="22027">MMRQMIQQVGPCTLRPKRDRFRMLAESIISQQISTSAARSIKARLDELLQPAGVTPESLAEFTPEQLRVAGVSPQKAKYLLDLSDKVNSGTVQLGQIGRYSDDKVTEQLTCVKGIGKWTAKMFLMFALGRPDVFPHDDLGIRQAIRMGYGFDDLPDEQRSLEIAAAWRPHATVASWYCWRWLDQQKAKQMAEKR</sequence>
<dbReference type="GO" id="GO:0032131">
    <property type="term" value="F:alkylated DNA binding"/>
    <property type="evidence" value="ECO:0007669"/>
    <property type="project" value="TreeGrafter"/>
</dbReference>
<dbReference type="GO" id="GO:0006285">
    <property type="term" value="P:base-excision repair, AP site formation"/>
    <property type="evidence" value="ECO:0007669"/>
    <property type="project" value="TreeGrafter"/>
</dbReference>
<dbReference type="GO" id="GO:0032993">
    <property type="term" value="C:protein-DNA complex"/>
    <property type="evidence" value="ECO:0007669"/>
    <property type="project" value="TreeGrafter"/>
</dbReference>
<dbReference type="PANTHER" id="PTHR43003">
    <property type="entry name" value="DNA-3-METHYLADENINE GLYCOSYLASE"/>
    <property type="match status" value="1"/>
</dbReference>
<evidence type="ECO:0000313" key="8">
    <source>
        <dbReference type="Proteomes" id="UP000315003"/>
    </source>
</evidence>
<keyword evidence="7" id="KW-0326">Glycosidase</keyword>
<reference evidence="7 8" key="1">
    <citation type="submission" date="2019-02" db="EMBL/GenBank/DDBJ databases">
        <title>Deep-cultivation of Planctomycetes and their phenomic and genomic characterization uncovers novel biology.</title>
        <authorList>
            <person name="Wiegand S."/>
            <person name="Jogler M."/>
            <person name="Boedeker C."/>
            <person name="Pinto D."/>
            <person name="Vollmers J."/>
            <person name="Rivas-Marin E."/>
            <person name="Kohn T."/>
            <person name="Peeters S.H."/>
            <person name="Heuer A."/>
            <person name="Rast P."/>
            <person name="Oberbeckmann S."/>
            <person name="Bunk B."/>
            <person name="Jeske O."/>
            <person name="Meyerdierks A."/>
            <person name="Storesund J.E."/>
            <person name="Kallscheuer N."/>
            <person name="Luecker S."/>
            <person name="Lage O.M."/>
            <person name="Pohl T."/>
            <person name="Merkel B.J."/>
            <person name="Hornburger P."/>
            <person name="Mueller R.-W."/>
            <person name="Bruemmer F."/>
            <person name="Labrenz M."/>
            <person name="Spormann A.M."/>
            <person name="Op den Camp H."/>
            <person name="Overmann J."/>
            <person name="Amann R."/>
            <person name="Jetten M.S.M."/>
            <person name="Mascher T."/>
            <person name="Medema M.H."/>
            <person name="Devos D.P."/>
            <person name="Kaster A.-K."/>
            <person name="Ovreas L."/>
            <person name="Rohde M."/>
            <person name="Galperin M.Y."/>
            <person name="Jogler C."/>
        </authorList>
    </citation>
    <scope>NUCLEOTIDE SEQUENCE [LARGE SCALE GENOMIC DNA]</scope>
    <source>
        <strain evidence="7 8">SV_7m_r</strain>
    </source>
</reference>
<evidence type="ECO:0000259" key="6">
    <source>
        <dbReference type="SMART" id="SM00478"/>
    </source>
</evidence>
<evidence type="ECO:0000256" key="3">
    <source>
        <dbReference type="ARBA" id="ARBA00012000"/>
    </source>
</evidence>
<dbReference type="AlphaFoldDB" id="A0A517SSW1"/>
<dbReference type="InterPro" id="IPR000035">
    <property type="entry name" value="Alkylbase_DNA_glycsylse_CS"/>
</dbReference>
<protein>
    <recommendedName>
        <fullName evidence="3">DNA-3-methyladenine glycosylase II</fullName>
        <ecNumber evidence="3">3.2.2.21</ecNumber>
    </recommendedName>
</protein>
<keyword evidence="4" id="KW-0227">DNA damage</keyword>
<organism evidence="7 8">
    <name type="scientific">Stieleria bergensis</name>
    <dbReference type="NCBI Taxonomy" id="2528025"/>
    <lineage>
        <taxon>Bacteria</taxon>
        <taxon>Pseudomonadati</taxon>
        <taxon>Planctomycetota</taxon>
        <taxon>Planctomycetia</taxon>
        <taxon>Pirellulales</taxon>
        <taxon>Pirellulaceae</taxon>
        <taxon>Stieleria</taxon>
    </lineage>
</organism>
<dbReference type="EC" id="3.2.2.21" evidence="3"/>
<dbReference type="FunFam" id="1.10.340.30:FF:000004">
    <property type="entry name" value="DNA-3-methyladenine glycosylase II"/>
    <property type="match status" value="1"/>
</dbReference>
<keyword evidence="7" id="KW-0378">Hydrolase</keyword>
<comment type="similarity">
    <text evidence="2">Belongs to the alkylbase DNA glycosidase AlkA family.</text>
</comment>